<protein>
    <submittedName>
        <fullName evidence="1">Uncharacterized protein</fullName>
    </submittedName>
</protein>
<sequence>MSRRVADKLVLSELRDTKRMHIEGFRDDDIVYYPFGTTSQPAIASTSNLT</sequence>
<organism evidence="1 2">
    <name type="scientific">Piloderma croceum (strain F 1598)</name>
    <dbReference type="NCBI Taxonomy" id="765440"/>
    <lineage>
        <taxon>Eukaryota</taxon>
        <taxon>Fungi</taxon>
        <taxon>Dikarya</taxon>
        <taxon>Basidiomycota</taxon>
        <taxon>Agaricomycotina</taxon>
        <taxon>Agaricomycetes</taxon>
        <taxon>Agaricomycetidae</taxon>
        <taxon>Atheliales</taxon>
        <taxon>Atheliaceae</taxon>
        <taxon>Piloderma</taxon>
    </lineage>
</organism>
<reference evidence="2" key="2">
    <citation type="submission" date="2015-01" db="EMBL/GenBank/DDBJ databases">
        <title>Evolutionary Origins and Diversification of the Mycorrhizal Mutualists.</title>
        <authorList>
            <consortium name="DOE Joint Genome Institute"/>
            <consortium name="Mycorrhizal Genomics Consortium"/>
            <person name="Kohler A."/>
            <person name="Kuo A."/>
            <person name="Nagy L.G."/>
            <person name="Floudas D."/>
            <person name="Copeland A."/>
            <person name="Barry K.W."/>
            <person name="Cichocki N."/>
            <person name="Veneault-Fourrey C."/>
            <person name="LaButti K."/>
            <person name="Lindquist E.A."/>
            <person name="Lipzen A."/>
            <person name="Lundell T."/>
            <person name="Morin E."/>
            <person name="Murat C."/>
            <person name="Riley R."/>
            <person name="Ohm R."/>
            <person name="Sun H."/>
            <person name="Tunlid A."/>
            <person name="Henrissat B."/>
            <person name="Grigoriev I.V."/>
            <person name="Hibbett D.S."/>
            <person name="Martin F."/>
        </authorList>
    </citation>
    <scope>NUCLEOTIDE SEQUENCE [LARGE SCALE GENOMIC DNA]</scope>
    <source>
        <strain evidence="2">F 1598</strain>
    </source>
</reference>
<dbReference type="Proteomes" id="UP000054166">
    <property type="component" value="Unassembled WGS sequence"/>
</dbReference>
<dbReference type="AlphaFoldDB" id="A0A0C3EWK7"/>
<evidence type="ECO:0000313" key="1">
    <source>
        <dbReference type="EMBL" id="KIM72131.1"/>
    </source>
</evidence>
<gene>
    <name evidence="1" type="ORF">PILCRDRAFT_16413</name>
</gene>
<dbReference type="HOGENOM" id="CLU_3125613_0_0_1"/>
<accession>A0A0C3EWK7</accession>
<dbReference type="EMBL" id="KN833160">
    <property type="protein sequence ID" value="KIM72131.1"/>
    <property type="molecule type" value="Genomic_DNA"/>
</dbReference>
<keyword evidence="2" id="KW-1185">Reference proteome</keyword>
<name>A0A0C3EWK7_PILCF</name>
<proteinExistence type="predicted"/>
<dbReference type="InParanoid" id="A0A0C3EWK7"/>
<reference evidence="1 2" key="1">
    <citation type="submission" date="2014-04" db="EMBL/GenBank/DDBJ databases">
        <authorList>
            <consortium name="DOE Joint Genome Institute"/>
            <person name="Kuo A."/>
            <person name="Tarkka M."/>
            <person name="Buscot F."/>
            <person name="Kohler A."/>
            <person name="Nagy L.G."/>
            <person name="Floudas D."/>
            <person name="Copeland A."/>
            <person name="Barry K.W."/>
            <person name="Cichocki N."/>
            <person name="Veneault-Fourrey C."/>
            <person name="LaButti K."/>
            <person name="Lindquist E.A."/>
            <person name="Lipzen A."/>
            <person name="Lundell T."/>
            <person name="Morin E."/>
            <person name="Murat C."/>
            <person name="Sun H."/>
            <person name="Tunlid A."/>
            <person name="Henrissat B."/>
            <person name="Grigoriev I.V."/>
            <person name="Hibbett D.S."/>
            <person name="Martin F."/>
            <person name="Nordberg H.P."/>
            <person name="Cantor M.N."/>
            <person name="Hua S.X."/>
        </authorList>
    </citation>
    <scope>NUCLEOTIDE SEQUENCE [LARGE SCALE GENOMIC DNA]</scope>
    <source>
        <strain evidence="1 2">F 1598</strain>
    </source>
</reference>
<evidence type="ECO:0000313" key="2">
    <source>
        <dbReference type="Proteomes" id="UP000054166"/>
    </source>
</evidence>